<comment type="caution">
    <text evidence="3">The sequence shown here is derived from an EMBL/GenBank/DDBJ whole genome shotgun (WGS) entry which is preliminary data.</text>
</comment>
<dbReference type="EMBL" id="JALJOR010000001">
    <property type="protein sequence ID" value="KAK9829757.1"/>
    <property type="molecule type" value="Genomic_DNA"/>
</dbReference>
<evidence type="ECO:0000313" key="3">
    <source>
        <dbReference type="EMBL" id="KAK9829757.1"/>
    </source>
</evidence>
<evidence type="ECO:0000256" key="2">
    <source>
        <dbReference type="SAM" id="MobiDB-lite"/>
    </source>
</evidence>
<feature type="region of interest" description="Disordered" evidence="2">
    <location>
        <begin position="42"/>
        <end position="73"/>
    </location>
</feature>
<dbReference type="Proteomes" id="UP001489004">
    <property type="component" value="Unassembled WGS sequence"/>
</dbReference>
<organism evidence="3 4">
    <name type="scientific">[Myrmecia] bisecta</name>
    <dbReference type="NCBI Taxonomy" id="41462"/>
    <lineage>
        <taxon>Eukaryota</taxon>
        <taxon>Viridiplantae</taxon>
        <taxon>Chlorophyta</taxon>
        <taxon>core chlorophytes</taxon>
        <taxon>Trebouxiophyceae</taxon>
        <taxon>Trebouxiales</taxon>
        <taxon>Trebouxiaceae</taxon>
        <taxon>Myrmecia</taxon>
    </lineage>
</organism>
<sequence length="170" mass="18372">MAPKAAAGKAGKKAEEAAVPAAPVTGSGTFYFKNGATYEGEWKQSASTSTDGQEAKPDTAEAAEAAPERVRHGKGTYREGQYCYKGEWLDDKMHGTGKFTFASGAVFEGSWLNGEYQGRGCYSWPDGRKYEGEWQQCRMHGQGVYTDKDGHGWTGQFFNGSGPGLTCLLE</sequence>
<dbReference type="Gene3D" id="2.20.110.10">
    <property type="entry name" value="Histone H3 K4-specific methyltransferase SET7/9 N-terminal domain"/>
    <property type="match status" value="2"/>
</dbReference>
<dbReference type="SUPFAM" id="SSF82185">
    <property type="entry name" value="Histone H3 K4-specific methyltransferase SET7/9 N-terminal domain"/>
    <property type="match status" value="1"/>
</dbReference>
<dbReference type="InterPro" id="IPR003409">
    <property type="entry name" value="MORN"/>
</dbReference>
<reference evidence="3 4" key="1">
    <citation type="journal article" date="2024" name="Nat. Commun.">
        <title>Phylogenomics reveals the evolutionary origins of lichenization in chlorophyte algae.</title>
        <authorList>
            <person name="Puginier C."/>
            <person name="Libourel C."/>
            <person name="Otte J."/>
            <person name="Skaloud P."/>
            <person name="Haon M."/>
            <person name="Grisel S."/>
            <person name="Petersen M."/>
            <person name="Berrin J.G."/>
            <person name="Delaux P.M."/>
            <person name="Dal Grande F."/>
            <person name="Keller J."/>
        </authorList>
    </citation>
    <scope>NUCLEOTIDE SEQUENCE [LARGE SCALE GENOMIC DNA]</scope>
    <source>
        <strain evidence="3 4">SAG 2043</strain>
    </source>
</reference>
<evidence type="ECO:0000313" key="4">
    <source>
        <dbReference type="Proteomes" id="UP001489004"/>
    </source>
</evidence>
<gene>
    <name evidence="3" type="ORF">WJX72_007698</name>
</gene>
<name>A0AAW1R8R6_9CHLO</name>
<keyword evidence="1" id="KW-0677">Repeat</keyword>
<evidence type="ECO:0008006" key="5">
    <source>
        <dbReference type="Google" id="ProtNLM"/>
    </source>
</evidence>
<accession>A0AAW1R8R6</accession>
<dbReference type="GO" id="GO:0016020">
    <property type="term" value="C:membrane"/>
    <property type="evidence" value="ECO:0007669"/>
    <property type="project" value="UniProtKB-ARBA"/>
</dbReference>
<proteinExistence type="predicted"/>
<dbReference type="FunFam" id="2.20.110.10:FF:000025">
    <property type="entry name" value="MORN repeat, putative"/>
    <property type="match status" value="1"/>
</dbReference>
<dbReference type="AlphaFoldDB" id="A0AAW1R8R6"/>
<dbReference type="InterPro" id="IPR052849">
    <property type="entry name" value="MORN_repeat_protein"/>
</dbReference>
<dbReference type="Pfam" id="PF02493">
    <property type="entry name" value="MORN"/>
    <property type="match status" value="5"/>
</dbReference>
<dbReference type="SMART" id="SM00698">
    <property type="entry name" value="MORN"/>
    <property type="match status" value="3"/>
</dbReference>
<dbReference type="PANTHER" id="PTHR46917">
    <property type="entry name" value="MORN REPEAT-CONTAINING PROTEIN 2"/>
    <property type="match status" value="1"/>
</dbReference>
<evidence type="ECO:0000256" key="1">
    <source>
        <dbReference type="ARBA" id="ARBA00022737"/>
    </source>
</evidence>
<protein>
    <recommendedName>
        <fullName evidence="5">MORN repeat-containing protein</fullName>
    </recommendedName>
</protein>
<keyword evidence="4" id="KW-1185">Reference proteome</keyword>
<dbReference type="PANTHER" id="PTHR46917:SF1">
    <property type="entry name" value="MORN REPEAT-CONTAINING PROTEIN 2"/>
    <property type="match status" value="1"/>
</dbReference>